<proteinExistence type="predicted"/>
<feature type="transmembrane region" description="Helical" evidence="2">
    <location>
        <begin position="196"/>
        <end position="215"/>
    </location>
</feature>
<feature type="transmembrane region" description="Helical" evidence="2">
    <location>
        <begin position="368"/>
        <end position="387"/>
    </location>
</feature>
<reference evidence="3" key="1">
    <citation type="submission" date="2020-10" db="EMBL/GenBank/DDBJ databases">
        <title>An improved Amphimedon queenslandica hologenome assembly reveals how three proteobacterial symbionts can extend the metabolic phenotypic of their marine sponge host.</title>
        <authorList>
            <person name="Degnan B."/>
            <person name="Degnan S."/>
            <person name="Xiang X."/>
        </authorList>
    </citation>
    <scope>NUCLEOTIDE SEQUENCE</scope>
    <source>
        <strain evidence="3">AqS2</strain>
    </source>
</reference>
<dbReference type="InterPro" id="IPR052724">
    <property type="entry name" value="GT117_domain-containing"/>
</dbReference>
<feature type="transmembrane region" description="Helical" evidence="2">
    <location>
        <begin position="407"/>
        <end position="427"/>
    </location>
</feature>
<dbReference type="PANTHER" id="PTHR16214:SF3">
    <property type="entry name" value="TRANSMEMBRANE PROTEIN 260"/>
    <property type="match status" value="1"/>
</dbReference>
<evidence type="ECO:0000313" key="4">
    <source>
        <dbReference type="Proteomes" id="UP000604381"/>
    </source>
</evidence>
<name>A0A930UGF2_9GAMM</name>
<keyword evidence="2" id="KW-1133">Transmembrane helix</keyword>
<feature type="transmembrane region" description="Helical" evidence="2">
    <location>
        <begin position="146"/>
        <end position="167"/>
    </location>
</feature>
<feature type="transmembrane region" description="Helical" evidence="2">
    <location>
        <begin position="341"/>
        <end position="361"/>
    </location>
</feature>
<dbReference type="InterPro" id="IPR021280">
    <property type="entry name" value="TMEM260-like"/>
</dbReference>
<dbReference type="Pfam" id="PF11028">
    <property type="entry name" value="TMEM260-like"/>
    <property type="match status" value="1"/>
</dbReference>
<evidence type="ECO:0000256" key="2">
    <source>
        <dbReference type="SAM" id="Phobius"/>
    </source>
</evidence>
<dbReference type="Proteomes" id="UP000604381">
    <property type="component" value="Unassembled WGS sequence"/>
</dbReference>
<feature type="region of interest" description="Disordered" evidence="1">
    <location>
        <begin position="1"/>
        <end position="32"/>
    </location>
</feature>
<gene>
    <name evidence="3" type="ORF">ISN26_03880</name>
</gene>
<feature type="compositionally biased region" description="Low complexity" evidence="1">
    <location>
        <begin position="16"/>
        <end position="31"/>
    </location>
</feature>
<keyword evidence="2" id="KW-0812">Transmembrane</keyword>
<protein>
    <submittedName>
        <fullName evidence="3">DUF2723 domain-containing protein</fullName>
    </submittedName>
</protein>
<accession>A0A930UGF2</accession>
<evidence type="ECO:0000256" key="1">
    <source>
        <dbReference type="SAM" id="MobiDB-lite"/>
    </source>
</evidence>
<dbReference type="PANTHER" id="PTHR16214">
    <property type="entry name" value="TRANSMEMBRANE PROTEIN 260"/>
    <property type="match status" value="1"/>
</dbReference>
<comment type="caution">
    <text evidence="3">The sequence shown here is derived from an EMBL/GenBank/DDBJ whole genome shotgun (WGS) entry which is preliminary data.</text>
</comment>
<dbReference type="AlphaFoldDB" id="A0A930UGF2"/>
<feature type="transmembrane region" description="Helical" evidence="2">
    <location>
        <begin position="267"/>
        <end position="287"/>
    </location>
</feature>
<organism evidence="3 4">
    <name type="scientific">Candidatus Amphirhobacter heronislandensis</name>
    <dbReference type="NCBI Taxonomy" id="1732024"/>
    <lineage>
        <taxon>Bacteria</taxon>
        <taxon>Pseudomonadati</taxon>
        <taxon>Pseudomonadota</taxon>
        <taxon>Gammaproteobacteria</taxon>
        <taxon>Candidatus Tethybacterales</taxon>
        <taxon>Candidatus Tethybacteraceae</taxon>
        <taxon>Candidatus Amphirhobacter</taxon>
    </lineage>
</organism>
<sequence>MARSQNKNRRQRRGPRAAAPEPAAPAAAPAPVQIEPEQGDAFMLCLRTERPGPKALMRQLAEPVLTRRLRLREELAPVFAVFCFALTLFGITAPREVALEDDGLFLMLLEHFGVGHPPGYPLYSLLGSPFFHALPDFLSPAYRGHMFSGFAGAVSCVALYLIIAMLVNSRLCAVVASMAYAASECFWSQAIIAEVYTLNTAMYFIVMALCLRYASNPDLKGNMQRGLYMWIAFTYALSLTNHWPLVGLGSATLLLMVLSQWRGLLRCIPLGAVVFALGLLPYGWFVWRSYSDTALNFYGSIADAEQMWFYVTRSGYSGVDKQAGVGLDEKIAFTSFFIERMLVQITPLGFAVAAAGMGAMLASARHMWLAAALLVGMVTSGPLLIFMLDFKAEFIWFSAFRVYFLPFYGMMVIFFGYGLAWIGSMLARRLRGGEKHARLAVVAPLACGVLALTLALHWRQNDRSDYTWARDLAMYKLHNVDQNAHLFTFDDLDLPVGHMALVEKVRPDLKIYNDQGLVFGLRLYSPFTQDQDKTRILTKFMLEQQDPVFYHPYRENLFNGPRLGSDFLGFWRRHNTDNDQQRVILSDNLLNWMQASIAKADGITDRWTRQQASSVISTLVSAISQAAANGFELDERWVATIDSAYEKNELVRLFVLWNDVNAGMEKERAAEEIAWIDQVVANKDDYLFDNGNLADLLMLKVVIYQNHADLLPEGVEMEQLAEDELLRALDITFKLEAFANLVNLYRSQNRHADALAVLAEEHPQISQAPLEFREYHNFLTREMQSGGVPQLAEPQ</sequence>
<keyword evidence="2" id="KW-0472">Membrane</keyword>
<feature type="transmembrane region" description="Helical" evidence="2">
    <location>
        <begin position="227"/>
        <end position="255"/>
    </location>
</feature>
<feature type="compositionally biased region" description="Basic residues" evidence="1">
    <location>
        <begin position="1"/>
        <end position="15"/>
    </location>
</feature>
<keyword evidence="4" id="KW-1185">Reference proteome</keyword>
<dbReference type="EMBL" id="JADHEI010000033">
    <property type="protein sequence ID" value="MBF2735213.1"/>
    <property type="molecule type" value="Genomic_DNA"/>
</dbReference>
<evidence type="ECO:0000313" key="3">
    <source>
        <dbReference type="EMBL" id="MBF2735213.1"/>
    </source>
</evidence>
<feature type="transmembrane region" description="Helical" evidence="2">
    <location>
        <begin position="439"/>
        <end position="458"/>
    </location>
</feature>
<feature type="transmembrane region" description="Helical" evidence="2">
    <location>
        <begin position="75"/>
        <end position="93"/>
    </location>
</feature>